<sequence>MSLDTPSGAAPPEHEDGGLIRLEEVETTTEVLPEPARHGGNLHLVLNDQYIPEREIPHDYGDRELGDGSLYQHARARWYESDDSGDLTVIQDSRGRDKEYVVLTREYEFAGQEVAVTLNSSRCELGTVSSAGNFRSWWKYNLTLQPVDGDGEIRWNETPTTSLNVVIRPQYQELAKEANGEITENWSPPFGSGTELIVQTTWAEDDQEIQDRALQLVEDTLGYETDVLDIQQDSRRFWKAEVHHRLTEEVADELVHVIRQSSELLARREADLEETTVHSDGKWQIVRLTTDGWDQLGFPILHGQDIEIKLYLPDAPAQYLEYPMDQPKLEVSLQGRPSSGEAYHADRWEQIHGVLEEILCSHMRWADVGAEHILEDEMSDGPHADLLRWEHPEGRRAALREMYDNLIPEIYAEARGKSTLAVYDILHSVKRRGAATYEQLAEDTGLHKGTVRGHVARLCGTDDDPGILKRVTDACTFVTFSATWFEQDAHQALAECYPGDTAEERTERRQERVEERLLKRTLGMTPAQPDRHEDWTDQELLKILDALDRATGGDRDELEDDPAADGSDTEPSSSEHWALFGELSLTAQELAVSLDQEIVQEDHVLLRADPYPTLTD</sequence>
<evidence type="ECO:0000313" key="4">
    <source>
        <dbReference type="Proteomes" id="UP000011687"/>
    </source>
</evidence>
<dbReference type="InterPro" id="IPR057167">
    <property type="entry name" value="DUF7845"/>
</dbReference>
<keyword evidence="4" id="KW-1185">Reference proteome</keyword>
<name>M0JVD5_9EURY</name>
<gene>
    <name evidence="3" type="ORF">C435_19287</name>
</gene>
<dbReference type="Pfam" id="PF25227">
    <property type="entry name" value="DUF7845"/>
    <property type="match status" value="1"/>
</dbReference>
<feature type="domain" description="DUF7845" evidence="2">
    <location>
        <begin position="99"/>
        <end position="371"/>
    </location>
</feature>
<evidence type="ECO:0000313" key="3">
    <source>
        <dbReference type="EMBL" id="EMA11605.1"/>
    </source>
</evidence>
<reference evidence="3 4" key="1">
    <citation type="journal article" date="2014" name="PLoS Genet.">
        <title>Phylogenetically driven sequencing of extremely halophilic archaea reveals strategies for static and dynamic osmo-response.</title>
        <authorList>
            <person name="Becker E.A."/>
            <person name="Seitzer P.M."/>
            <person name="Tritt A."/>
            <person name="Larsen D."/>
            <person name="Krusor M."/>
            <person name="Yao A.I."/>
            <person name="Wu D."/>
            <person name="Madern D."/>
            <person name="Eisen J.A."/>
            <person name="Darling A.E."/>
            <person name="Facciotti M.T."/>
        </authorList>
    </citation>
    <scope>NUCLEOTIDE SEQUENCE [LARGE SCALE GENOMIC DNA]</scope>
    <source>
        <strain evidence="3 4">ATCC 33799</strain>
    </source>
</reference>
<dbReference type="EMBL" id="AOLS01000103">
    <property type="protein sequence ID" value="EMA11605.1"/>
    <property type="molecule type" value="Genomic_DNA"/>
</dbReference>
<dbReference type="PATRIC" id="fig|662475.6.peg.3774"/>
<accession>M0JVD5</accession>
<dbReference type="Proteomes" id="UP000011687">
    <property type="component" value="Unassembled WGS sequence"/>
</dbReference>
<dbReference type="AlphaFoldDB" id="M0JVD5"/>
<proteinExistence type="predicted"/>
<evidence type="ECO:0000259" key="2">
    <source>
        <dbReference type="Pfam" id="PF25227"/>
    </source>
</evidence>
<evidence type="ECO:0000256" key="1">
    <source>
        <dbReference type="SAM" id="MobiDB-lite"/>
    </source>
</evidence>
<dbReference type="RefSeq" id="WP_007190429.1">
    <property type="nucleotide sequence ID" value="NZ_AOLS01000103.1"/>
</dbReference>
<protein>
    <recommendedName>
        <fullName evidence="2">DUF7845 domain-containing protein</fullName>
    </recommendedName>
</protein>
<feature type="region of interest" description="Disordered" evidence="1">
    <location>
        <begin position="551"/>
        <end position="575"/>
    </location>
</feature>
<organism evidence="3 4">
    <name type="scientific">Haloarcula marismortui ATCC 33799</name>
    <dbReference type="NCBI Taxonomy" id="662475"/>
    <lineage>
        <taxon>Archaea</taxon>
        <taxon>Methanobacteriati</taxon>
        <taxon>Methanobacteriota</taxon>
        <taxon>Stenosarchaea group</taxon>
        <taxon>Halobacteria</taxon>
        <taxon>Halobacteriales</taxon>
        <taxon>Haloarculaceae</taxon>
        <taxon>Haloarcula</taxon>
    </lineage>
</organism>
<comment type="caution">
    <text evidence="3">The sequence shown here is derived from an EMBL/GenBank/DDBJ whole genome shotgun (WGS) entry which is preliminary data.</text>
</comment>